<keyword evidence="3 4" id="KW-0012">Acyltransferase</keyword>
<name>A0ABR9GR85_9HYPH</name>
<dbReference type="PANTHER" id="PTHR18919:SF107">
    <property type="entry name" value="ACETYL-COA ACETYLTRANSFERASE, CYTOSOLIC"/>
    <property type="match status" value="1"/>
</dbReference>
<reference evidence="7 8" key="1">
    <citation type="submission" date="2020-09" db="EMBL/GenBank/DDBJ databases">
        <title>Draft Genome Sequence of Aminobacter carboxidus type strain DSM 1086, a soil Gram-negative carboxydobacterium.</title>
        <authorList>
            <person name="Turrini P."/>
            <person name="Tescari M."/>
            <person name="Artuso I."/>
            <person name="Lugli G.A."/>
            <person name="Frangipani E."/>
            <person name="Ventura M."/>
            <person name="Visca P."/>
        </authorList>
    </citation>
    <scope>NUCLEOTIDE SEQUENCE [LARGE SCALE GENOMIC DNA]</scope>
    <source>
        <strain evidence="7 8">DSM 1086</strain>
    </source>
</reference>
<dbReference type="PANTHER" id="PTHR18919">
    <property type="entry name" value="ACETYL-COA C-ACYLTRANSFERASE"/>
    <property type="match status" value="1"/>
</dbReference>
<accession>A0ABR9GR85</accession>
<dbReference type="InterPro" id="IPR002155">
    <property type="entry name" value="Thiolase"/>
</dbReference>
<evidence type="ECO:0000256" key="1">
    <source>
        <dbReference type="ARBA" id="ARBA00010982"/>
    </source>
</evidence>
<dbReference type="InterPro" id="IPR020613">
    <property type="entry name" value="Thiolase_CS"/>
</dbReference>
<evidence type="ECO:0000256" key="2">
    <source>
        <dbReference type="ARBA" id="ARBA00022679"/>
    </source>
</evidence>
<proteinExistence type="inferred from homology"/>
<gene>
    <name evidence="7" type="ORF">IHE39_17395</name>
</gene>
<evidence type="ECO:0000313" key="8">
    <source>
        <dbReference type="Proteomes" id="UP000598227"/>
    </source>
</evidence>
<keyword evidence="2 4" id="KW-0808">Transferase</keyword>
<evidence type="ECO:0000256" key="4">
    <source>
        <dbReference type="RuleBase" id="RU003557"/>
    </source>
</evidence>
<sequence length="394" mass="41247">MNDRDVVIISFARTPFGKFGGALKDAPATDLASMAIAEAMRRSGIDTKAVEALYAGIGMIGANVLTAARQALLLGSGLSETVPSMSVDRACCSGMTAIGLGFKDIRNGGADVVVCGGFDSLSNTPYLWPRQRGIRPGKVDVSDPLLLRADFLDKAIACYTGEEAERMGVDRQQQDEWAVESHRKYFTAEALGYYAAERFAVDHVGTTLASDESPRADASLEKLARLKTVYSSPTVTPGNAPGLNDGAAFLMLSSRRFARVHGLTPLAQIVDYVQVAGGPTSGSTTPAVAIDRLLERSGKREGDIARFEINEAFAATPLVSTLVLANGDRGKADALRERTNKAGGAVAIGHPLGASGARLVMTLANGMRREGSGLGVAAICGGYGQGDGMMVAVE</sequence>
<dbReference type="Gene3D" id="3.40.47.10">
    <property type="match status" value="2"/>
</dbReference>
<feature type="domain" description="Thiolase C-terminal" evidence="6">
    <location>
        <begin position="263"/>
        <end position="391"/>
    </location>
</feature>
<dbReference type="EMBL" id="JACZEP010000005">
    <property type="protein sequence ID" value="MBE1206074.1"/>
    <property type="molecule type" value="Genomic_DNA"/>
</dbReference>
<dbReference type="NCBIfam" id="TIGR01930">
    <property type="entry name" value="AcCoA-C-Actrans"/>
    <property type="match status" value="1"/>
</dbReference>
<dbReference type="Pfam" id="PF02803">
    <property type="entry name" value="Thiolase_C"/>
    <property type="match status" value="1"/>
</dbReference>
<dbReference type="SUPFAM" id="SSF53901">
    <property type="entry name" value="Thiolase-like"/>
    <property type="match status" value="2"/>
</dbReference>
<dbReference type="CDD" id="cd00751">
    <property type="entry name" value="thiolase"/>
    <property type="match status" value="1"/>
</dbReference>
<evidence type="ECO:0000256" key="3">
    <source>
        <dbReference type="ARBA" id="ARBA00023315"/>
    </source>
</evidence>
<comment type="caution">
    <text evidence="7">The sequence shown here is derived from an EMBL/GenBank/DDBJ whole genome shotgun (WGS) entry which is preliminary data.</text>
</comment>
<evidence type="ECO:0000259" key="6">
    <source>
        <dbReference type="Pfam" id="PF02803"/>
    </source>
</evidence>
<dbReference type="PIRSF" id="PIRSF000429">
    <property type="entry name" value="Ac-CoA_Ac_transf"/>
    <property type="match status" value="1"/>
</dbReference>
<dbReference type="RefSeq" id="WP_192567355.1">
    <property type="nucleotide sequence ID" value="NZ_JACZEP010000005.1"/>
</dbReference>
<dbReference type="PROSITE" id="PS00737">
    <property type="entry name" value="THIOLASE_2"/>
    <property type="match status" value="1"/>
</dbReference>
<protein>
    <submittedName>
        <fullName evidence="7">Thiolase family protein</fullName>
    </submittedName>
</protein>
<dbReference type="InterPro" id="IPR016039">
    <property type="entry name" value="Thiolase-like"/>
</dbReference>
<dbReference type="InterPro" id="IPR020610">
    <property type="entry name" value="Thiolase_AS"/>
</dbReference>
<dbReference type="InterPro" id="IPR020617">
    <property type="entry name" value="Thiolase_C"/>
</dbReference>
<organism evidence="7 8">
    <name type="scientific">Aminobacter carboxidus</name>
    <dbReference type="NCBI Taxonomy" id="376165"/>
    <lineage>
        <taxon>Bacteria</taxon>
        <taxon>Pseudomonadati</taxon>
        <taxon>Pseudomonadota</taxon>
        <taxon>Alphaproteobacteria</taxon>
        <taxon>Hyphomicrobiales</taxon>
        <taxon>Phyllobacteriaceae</taxon>
        <taxon>Aminobacter</taxon>
    </lineage>
</organism>
<comment type="similarity">
    <text evidence="1 4">Belongs to the thiolase-like superfamily. Thiolase family.</text>
</comment>
<feature type="domain" description="Thiolase N-terminal" evidence="5">
    <location>
        <begin position="6"/>
        <end position="255"/>
    </location>
</feature>
<dbReference type="InterPro" id="IPR020616">
    <property type="entry name" value="Thiolase_N"/>
</dbReference>
<dbReference type="PROSITE" id="PS00099">
    <property type="entry name" value="THIOLASE_3"/>
    <property type="match status" value="1"/>
</dbReference>
<evidence type="ECO:0000313" key="7">
    <source>
        <dbReference type="EMBL" id="MBE1206074.1"/>
    </source>
</evidence>
<dbReference type="Pfam" id="PF00108">
    <property type="entry name" value="Thiolase_N"/>
    <property type="match status" value="1"/>
</dbReference>
<keyword evidence="8" id="KW-1185">Reference proteome</keyword>
<dbReference type="Proteomes" id="UP000598227">
    <property type="component" value="Unassembled WGS sequence"/>
</dbReference>
<evidence type="ECO:0000259" key="5">
    <source>
        <dbReference type="Pfam" id="PF00108"/>
    </source>
</evidence>